<keyword evidence="3" id="KW-1185">Reference proteome</keyword>
<evidence type="ECO:0000256" key="1">
    <source>
        <dbReference type="SAM" id="MobiDB-lite"/>
    </source>
</evidence>
<dbReference type="OrthoDB" id="5599613at2759"/>
<organism evidence="2 3">
    <name type="scientific">Diversispora eburnea</name>
    <dbReference type="NCBI Taxonomy" id="1213867"/>
    <lineage>
        <taxon>Eukaryota</taxon>
        <taxon>Fungi</taxon>
        <taxon>Fungi incertae sedis</taxon>
        <taxon>Mucoromycota</taxon>
        <taxon>Glomeromycotina</taxon>
        <taxon>Glomeromycetes</taxon>
        <taxon>Diversisporales</taxon>
        <taxon>Diversisporaceae</taxon>
        <taxon>Diversispora</taxon>
    </lineage>
</organism>
<evidence type="ECO:0000313" key="3">
    <source>
        <dbReference type="Proteomes" id="UP000789706"/>
    </source>
</evidence>
<name>A0A9N9FH02_9GLOM</name>
<reference evidence="2" key="1">
    <citation type="submission" date="2021-06" db="EMBL/GenBank/DDBJ databases">
        <authorList>
            <person name="Kallberg Y."/>
            <person name="Tangrot J."/>
            <person name="Rosling A."/>
        </authorList>
    </citation>
    <scope>NUCLEOTIDE SEQUENCE</scope>
    <source>
        <strain evidence="2">AZ414A</strain>
    </source>
</reference>
<feature type="region of interest" description="Disordered" evidence="1">
    <location>
        <begin position="83"/>
        <end position="106"/>
    </location>
</feature>
<accession>A0A9N9FH02</accession>
<dbReference type="Proteomes" id="UP000789706">
    <property type="component" value="Unassembled WGS sequence"/>
</dbReference>
<proteinExistence type="predicted"/>
<dbReference type="EMBL" id="CAJVPK010000626">
    <property type="protein sequence ID" value="CAG8533552.1"/>
    <property type="molecule type" value="Genomic_DNA"/>
</dbReference>
<feature type="compositionally biased region" description="Polar residues" evidence="1">
    <location>
        <begin position="85"/>
        <end position="98"/>
    </location>
</feature>
<feature type="region of interest" description="Disordered" evidence="1">
    <location>
        <begin position="19"/>
        <end position="51"/>
    </location>
</feature>
<dbReference type="AlphaFoldDB" id="A0A9N9FH02"/>
<comment type="caution">
    <text evidence="2">The sequence shown here is derived from an EMBL/GenBank/DDBJ whole genome shotgun (WGS) entry which is preliminary data.</text>
</comment>
<evidence type="ECO:0000313" key="2">
    <source>
        <dbReference type="EMBL" id="CAG8533552.1"/>
    </source>
</evidence>
<sequence>MVKVKSPGLESFRLIVKDNNDSSKSQLNGSNNSNQQQQQFSRDNSSLSNDNISLKKENSTISLQDDDDYNILTQRIPSKEITFAKLSNQDESSQETQPTLRRSTRSRRVVFQQDYVPTVDVVPLRGDIPMRGDELTSTTPSSINTANLFPKRTYQFSLASLLREKKHRDKTGYDIKVLEKALKEDAIKDEMLNELDDPYENYENYNRSEVSAAILTEDIKHEQLQQSSPQLPQFPYISNLRLLLKTIVQLNKARWISFSNNEEIRRAIVVFLRMSSDNRIKSLSYEVEQVVDSLLYLIQKDEWVLQVKLICEDIILSCGNVTQFKIDILENLPASNRGRLTRRLLSACFLFSSTSSITSKKSFYDFTNLDVSKPLTLMPLINLFKDGETIFKVNSNTDYKELYKNTLLLGYILDDEEQMSSEKDTVEFIIQKLKYLHGKGSNSATLYASLLRDFSSSG</sequence>
<gene>
    <name evidence="2" type="ORF">DEBURN_LOCUS6259</name>
</gene>
<feature type="compositionally biased region" description="Low complexity" evidence="1">
    <location>
        <begin position="22"/>
        <end position="51"/>
    </location>
</feature>
<protein>
    <submittedName>
        <fullName evidence="2">2728_t:CDS:1</fullName>
    </submittedName>
</protein>